<feature type="transmembrane region" description="Helical" evidence="8">
    <location>
        <begin position="233"/>
        <end position="251"/>
    </location>
</feature>
<dbReference type="Gene3D" id="1.20.1250.20">
    <property type="entry name" value="MFS general substrate transporter like domains"/>
    <property type="match status" value="1"/>
</dbReference>
<dbReference type="InterPro" id="IPR004638">
    <property type="entry name" value="EmrB-like"/>
</dbReference>
<feature type="transmembrane region" description="Helical" evidence="8">
    <location>
        <begin position="82"/>
        <end position="101"/>
    </location>
</feature>
<gene>
    <name evidence="10" type="ORF">OIK44_19275</name>
</gene>
<feature type="transmembrane region" description="Helical" evidence="8">
    <location>
        <begin position="336"/>
        <end position="355"/>
    </location>
</feature>
<sequence length="466" mass="46667">MHSPANHTSGPGIGWTLAAASLAFVVIQLDVTIVNLALPQIGQQWRADLAAMQWIVDAYTLALAVMLLTAGVLSDRLGSRRIFLAGFATFALASLLCGLAPSAGALIAARVLQGVGGALVLPTSLALIAHACRGDARARARAVGIWSASGAFAVAAGPMLGGALVGTAGWRWIFLINLPLCLAGLLIAVRRVADTPKTGRGGFDLPGQLLACVALTALVASLIAAGGKGRADAAIGAGLLLCAASGAAFLVRQARTAHPLVPLDMFRNAPFSSAVLSATALCATFYGLMFVLSLYFQGVLRYTPAQAGLAFLPLTAVIMFANLASAGLVRRLGYRLAIGAGLLVAAAGYGWLAMLPAGAALRQMAPAMMLVTLGMGAAIPATTAVVLGSAAGERAGTAVAILNTARQIGGALGVALFGALAGGDAQALAARAGTVYAICAALMLAALCQSLAFMGRAAGGASACAR</sequence>
<protein>
    <submittedName>
        <fullName evidence="10">MFS transporter</fullName>
    </submittedName>
</protein>
<comment type="caution">
    <text evidence="10">The sequence shown here is derived from an EMBL/GenBank/DDBJ whole genome shotgun (WGS) entry which is preliminary data.</text>
</comment>
<proteinExistence type="inferred from homology"/>
<reference evidence="10 11" key="1">
    <citation type="submission" date="2022-10" db="EMBL/GenBank/DDBJ databases">
        <title>Janthinobacterium sp. hw3 Genome sequencing.</title>
        <authorList>
            <person name="Park S."/>
        </authorList>
    </citation>
    <scope>NUCLEOTIDE SEQUENCE [LARGE SCALE GENOMIC DNA]</scope>
    <source>
        <strain evidence="11">hw3</strain>
    </source>
</reference>
<evidence type="ECO:0000256" key="3">
    <source>
        <dbReference type="ARBA" id="ARBA00022448"/>
    </source>
</evidence>
<keyword evidence="4" id="KW-1003">Cell membrane</keyword>
<feature type="transmembrane region" description="Helical" evidence="8">
    <location>
        <begin position="143"/>
        <end position="164"/>
    </location>
</feature>
<accession>A0ABT5K5L6</accession>
<evidence type="ECO:0000256" key="8">
    <source>
        <dbReference type="SAM" id="Phobius"/>
    </source>
</evidence>
<comment type="similarity">
    <text evidence="2">Belongs to the major facilitator superfamily. EmrB family.</text>
</comment>
<keyword evidence="7 8" id="KW-0472">Membrane</keyword>
<evidence type="ECO:0000256" key="5">
    <source>
        <dbReference type="ARBA" id="ARBA00022692"/>
    </source>
</evidence>
<evidence type="ECO:0000313" key="10">
    <source>
        <dbReference type="EMBL" id="MDC8759730.1"/>
    </source>
</evidence>
<dbReference type="InterPro" id="IPR020846">
    <property type="entry name" value="MFS_dom"/>
</dbReference>
<feature type="transmembrane region" description="Helical" evidence="8">
    <location>
        <begin position="367"/>
        <end position="387"/>
    </location>
</feature>
<feature type="transmembrane region" description="Helical" evidence="8">
    <location>
        <begin position="170"/>
        <end position="189"/>
    </location>
</feature>
<dbReference type="CDD" id="cd17321">
    <property type="entry name" value="MFS_MMR_MDR_like"/>
    <property type="match status" value="1"/>
</dbReference>
<keyword evidence="6 8" id="KW-1133">Transmembrane helix</keyword>
<name>A0ABT5K5L6_9BURK</name>
<feature type="transmembrane region" description="Helical" evidence="8">
    <location>
        <begin position="12"/>
        <end position="38"/>
    </location>
</feature>
<dbReference type="Proteomes" id="UP001221208">
    <property type="component" value="Unassembled WGS sequence"/>
</dbReference>
<dbReference type="InterPro" id="IPR011701">
    <property type="entry name" value="MFS"/>
</dbReference>
<dbReference type="Gene3D" id="1.20.1720.10">
    <property type="entry name" value="Multidrug resistance protein D"/>
    <property type="match status" value="1"/>
</dbReference>
<dbReference type="RefSeq" id="WP_273673080.1">
    <property type="nucleotide sequence ID" value="NZ_JAQQXR010000008.1"/>
</dbReference>
<keyword evidence="5 8" id="KW-0812">Transmembrane</keyword>
<dbReference type="InterPro" id="IPR036259">
    <property type="entry name" value="MFS_trans_sf"/>
</dbReference>
<feature type="transmembrane region" description="Helical" evidence="8">
    <location>
        <begin position="271"/>
        <end position="296"/>
    </location>
</feature>
<keyword evidence="3" id="KW-0813">Transport</keyword>
<feature type="transmembrane region" description="Helical" evidence="8">
    <location>
        <begin position="107"/>
        <end position="131"/>
    </location>
</feature>
<evidence type="ECO:0000256" key="1">
    <source>
        <dbReference type="ARBA" id="ARBA00004651"/>
    </source>
</evidence>
<evidence type="ECO:0000256" key="7">
    <source>
        <dbReference type="ARBA" id="ARBA00023136"/>
    </source>
</evidence>
<organism evidence="10 11">
    <name type="scientific">Janthinobacterium fluminis</name>
    <dbReference type="NCBI Taxonomy" id="2987524"/>
    <lineage>
        <taxon>Bacteria</taxon>
        <taxon>Pseudomonadati</taxon>
        <taxon>Pseudomonadota</taxon>
        <taxon>Betaproteobacteria</taxon>
        <taxon>Burkholderiales</taxon>
        <taxon>Oxalobacteraceae</taxon>
        <taxon>Janthinobacterium</taxon>
    </lineage>
</organism>
<evidence type="ECO:0000259" key="9">
    <source>
        <dbReference type="PROSITE" id="PS50850"/>
    </source>
</evidence>
<feature type="transmembrane region" description="Helical" evidence="8">
    <location>
        <begin position="50"/>
        <end position="70"/>
    </location>
</feature>
<keyword evidence="11" id="KW-1185">Reference proteome</keyword>
<evidence type="ECO:0000313" key="11">
    <source>
        <dbReference type="Proteomes" id="UP001221208"/>
    </source>
</evidence>
<dbReference type="PANTHER" id="PTHR42718:SF9">
    <property type="entry name" value="MAJOR FACILITATOR SUPERFAMILY MULTIDRUG TRANSPORTER MFSC"/>
    <property type="match status" value="1"/>
</dbReference>
<dbReference type="EMBL" id="JAQQXR010000008">
    <property type="protein sequence ID" value="MDC8759730.1"/>
    <property type="molecule type" value="Genomic_DNA"/>
</dbReference>
<feature type="domain" description="Major facilitator superfamily (MFS) profile" evidence="9">
    <location>
        <begin position="16"/>
        <end position="458"/>
    </location>
</feature>
<dbReference type="Pfam" id="PF07690">
    <property type="entry name" value="MFS_1"/>
    <property type="match status" value="1"/>
</dbReference>
<feature type="transmembrane region" description="Helical" evidence="8">
    <location>
        <begin position="408"/>
        <end position="429"/>
    </location>
</feature>
<comment type="subcellular location">
    <subcellularLocation>
        <location evidence="1">Cell membrane</location>
        <topology evidence="1">Multi-pass membrane protein</topology>
    </subcellularLocation>
</comment>
<feature type="transmembrane region" description="Helical" evidence="8">
    <location>
        <begin position="209"/>
        <end position="227"/>
    </location>
</feature>
<feature type="transmembrane region" description="Helical" evidence="8">
    <location>
        <begin position="308"/>
        <end position="329"/>
    </location>
</feature>
<dbReference type="PANTHER" id="PTHR42718">
    <property type="entry name" value="MAJOR FACILITATOR SUPERFAMILY MULTIDRUG TRANSPORTER MFSC"/>
    <property type="match status" value="1"/>
</dbReference>
<evidence type="ECO:0000256" key="4">
    <source>
        <dbReference type="ARBA" id="ARBA00022475"/>
    </source>
</evidence>
<evidence type="ECO:0000256" key="2">
    <source>
        <dbReference type="ARBA" id="ARBA00008537"/>
    </source>
</evidence>
<dbReference type="SUPFAM" id="SSF103473">
    <property type="entry name" value="MFS general substrate transporter"/>
    <property type="match status" value="1"/>
</dbReference>
<dbReference type="NCBIfam" id="TIGR00711">
    <property type="entry name" value="efflux_EmrB"/>
    <property type="match status" value="1"/>
</dbReference>
<dbReference type="PROSITE" id="PS50850">
    <property type="entry name" value="MFS"/>
    <property type="match status" value="1"/>
</dbReference>
<evidence type="ECO:0000256" key="6">
    <source>
        <dbReference type="ARBA" id="ARBA00022989"/>
    </source>
</evidence>
<feature type="transmembrane region" description="Helical" evidence="8">
    <location>
        <begin position="435"/>
        <end position="453"/>
    </location>
</feature>